<dbReference type="Proteomes" id="UP000245942">
    <property type="component" value="Unassembled WGS sequence"/>
</dbReference>
<evidence type="ECO:0000313" key="2">
    <source>
        <dbReference type="EMBL" id="PWN19921.1"/>
    </source>
</evidence>
<organism evidence="2 3">
    <name type="scientific">Pseudomicrostroma glucosiphilum</name>
    <dbReference type="NCBI Taxonomy" id="1684307"/>
    <lineage>
        <taxon>Eukaryota</taxon>
        <taxon>Fungi</taxon>
        <taxon>Dikarya</taxon>
        <taxon>Basidiomycota</taxon>
        <taxon>Ustilaginomycotina</taxon>
        <taxon>Exobasidiomycetes</taxon>
        <taxon>Microstromatales</taxon>
        <taxon>Microstromatales incertae sedis</taxon>
        <taxon>Pseudomicrostroma</taxon>
    </lineage>
</organism>
<evidence type="ECO:0000256" key="1">
    <source>
        <dbReference type="SAM" id="SignalP"/>
    </source>
</evidence>
<keyword evidence="1" id="KW-0732">Signal</keyword>
<reference evidence="2 3" key="1">
    <citation type="journal article" date="2018" name="Mol. Biol. Evol.">
        <title>Broad Genomic Sampling Reveals a Smut Pathogenic Ancestry of the Fungal Clade Ustilaginomycotina.</title>
        <authorList>
            <person name="Kijpornyongpan T."/>
            <person name="Mondo S.J."/>
            <person name="Barry K."/>
            <person name="Sandor L."/>
            <person name="Lee J."/>
            <person name="Lipzen A."/>
            <person name="Pangilinan J."/>
            <person name="LaButti K."/>
            <person name="Hainaut M."/>
            <person name="Henrissat B."/>
            <person name="Grigoriev I.V."/>
            <person name="Spatafora J.W."/>
            <person name="Aime M.C."/>
        </authorList>
    </citation>
    <scope>NUCLEOTIDE SEQUENCE [LARGE SCALE GENOMIC DNA]</scope>
    <source>
        <strain evidence="2 3">MCA 4718</strain>
    </source>
</reference>
<dbReference type="RefSeq" id="XP_025347081.1">
    <property type="nucleotide sequence ID" value="XM_025495000.1"/>
</dbReference>
<name>A0A316U633_9BASI</name>
<sequence>MKLLTSAFLALASLASLSSTSSARQTDPSLWGKSTTCTGCSFQTTVDPAKAIGVSVHQSARCITEMLRENDLQWPTAKWDYAIHGYPKNLDGGFSVQDHVCANKVKASVDCLPASCFKGVREAIGLVIDPPGHVAKPEDQ</sequence>
<dbReference type="EMBL" id="KZ819329">
    <property type="protein sequence ID" value="PWN19921.1"/>
    <property type="molecule type" value="Genomic_DNA"/>
</dbReference>
<accession>A0A316U633</accession>
<protein>
    <submittedName>
        <fullName evidence="2">Uncharacterized protein</fullName>
    </submittedName>
</protein>
<proteinExistence type="predicted"/>
<gene>
    <name evidence="2" type="ORF">BCV69DRAFT_313130</name>
</gene>
<keyword evidence="3" id="KW-1185">Reference proteome</keyword>
<dbReference type="AlphaFoldDB" id="A0A316U633"/>
<evidence type="ECO:0000313" key="3">
    <source>
        <dbReference type="Proteomes" id="UP000245942"/>
    </source>
</evidence>
<feature type="signal peptide" evidence="1">
    <location>
        <begin position="1"/>
        <end position="23"/>
    </location>
</feature>
<feature type="chain" id="PRO_5016289045" evidence="1">
    <location>
        <begin position="24"/>
        <end position="140"/>
    </location>
</feature>
<dbReference type="GeneID" id="37016734"/>